<feature type="transmembrane region" description="Helical" evidence="1">
    <location>
        <begin position="12"/>
        <end position="35"/>
    </location>
</feature>
<comment type="caution">
    <text evidence="2">The sequence shown here is derived from an EMBL/GenBank/DDBJ whole genome shotgun (WGS) entry which is preliminary data.</text>
</comment>
<dbReference type="InterPro" id="IPR026341">
    <property type="entry name" value="T9SS_type_B"/>
</dbReference>
<keyword evidence="1" id="KW-0472">Membrane</keyword>
<evidence type="ECO:0000313" key="2">
    <source>
        <dbReference type="EMBL" id="MEL1244628.1"/>
    </source>
</evidence>
<dbReference type="RefSeq" id="WP_341696942.1">
    <property type="nucleotide sequence ID" value="NZ_JBBYHR010000004.1"/>
</dbReference>
<reference evidence="2 3" key="1">
    <citation type="submission" date="2024-04" db="EMBL/GenBank/DDBJ databases">
        <title>Flavobacterium sp. DGU11 16S ribosomal RNA gene Genome sequencing and assembly.</title>
        <authorList>
            <person name="Park S."/>
        </authorList>
    </citation>
    <scope>NUCLEOTIDE SEQUENCE [LARGE SCALE GENOMIC DNA]</scope>
    <source>
        <strain evidence="2 3">DGU11</strain>
    </source>
</reference>
<evidence type="ECO:0000256" key="1">
    <source>
        <dbReference type="SAM" id="Phobius"/>
    </source>
</evidence>
<dbReference type="Proteomes" id="UP001464555">
    <property type="component" value="Unassembled WGS sequence"/>
</dbReference>
<keyword evidence="1" id="KW-0812">Transmembrane</keyword>
<gene>
    <name evidence="2" type="ORF">AAEO56_10175</name>
</gene>
<dbReference type="EMBL" id="JBBYHR010000004">
    <property type="protein sequence ID" value="MEL1244628.1"/>
    <property type="molecule type" value="Genomic_DNA"/>
</dbReference>
<keyword evidence="1" id="KW-1133">Transmembrane helix</keyword>
<evidence type="ECO:0000313" key="3">
    <source>
        <dbReference type="Proteomes" id="UP001464555"/>
    </source>
</evidence>
<sequence length="1103" mass="119304">MNIYLQKYYRHLPAIALCHYIRVAVVLFFAAPVAAQDFTLTVAKTDELCPGNGSMTFSVENAASGVPVNYKVYALPNTTTPISDNSNTSVTGLVDGNYLVVATQIVNGSPVTDEEQVSIEDNTIPLAYEINHVNAYCGPDGSLTITVTSGTAVTYEILVGPVIRPPQSSSIFNNLPAGNYSVRVVDNCGSGNVITHEVFSDSAVLAIGPSLFPDVTLPACDQITVNNRVSSSNNIDMAYPLEVTITVYPPGGGAPLVYTQSVAAGGPQEADVRQVISFYYDTPYYYDIKVVDPCGTVYLAENKLVDQKLAISPVFDDMGCGFKALKLTPAKYIPPYTITFLESPDGFNPAAFNPGHPGPFTETEVTYGDEQNPVPIGLYKYSITDSCGHTGTGEAEYVEPEVEPIASVFNAGCTGGTGRVEINIPGFIIDVATVTEAPQEYEDQYGLPNDVSEFITEDDGLKINDLVIGEYVVTLVDTCGNVWPPLHFEIQQAPGSVGTPLARPDCTPGKASVTLGSTGGALTLVKITSAPAAFTEPLPYDVSFNISTVDNTFYMDDLPPGNYSFIADTECQTGITRNATLNAYSVTQNDFELIRHCGSFDLEMHHASNAVAFLSFWLQKYNTVTGTWGHPVTGASEPAAGPYDAINALQLTNNSTVPSLTQTGQYRVMKLFQSFPSGSVGTKKLCTEELYDFEFLNDLQITRIASLTCSGAIGDVQADVEGAAPINYEIISKNGDTSFYINNGQNNIFNALDTAYYVIRVTDLCGNLKTQTFNVADLPSLVTAVQPGDLEVCDEGNDGKETFSLSQQDAIILDGQDPALVAITYHISQDDADSGQNPLAAIYESATATIYARVVYNNNTACVATTSFDVIVHSTPQLQMESIWTACEGQDIEIVADPGYTSYEWSGGQTTQSIIVSQTGSHTVKVTNENGCEAEKTVLVSISPLPVISHIDITDWTDNNNSITVVMEDETLAANFEYSVDGINFQDSNTFSGLAAGPYIVFVKDKFECGLATRPVFLLTYPKFFTPNGDGINETWRIKYAIMEPDMLTYIYDRYGKLITGFDIESPGWDGTLNGVPLPSTDYWFVVKRQNGEEKRGHFSLIR</sequence>
<dbReference type="NCBIfam" id="TIGR04131">
    <property type="entry name" value="Bac_Flav_CTERM"/>
    <property type="match status" value="1"/>
</dbReference>
<keyword evidence="3" id="KW-1185">Reference proteome</keyword>
<accession>A0ABU9HY16</accession>
<protein>
    <submittedName>
        <fullName evidence="2">T9SS type B sorting domain-containing protein</fullName>
    </submittedName>
</protein>
<proteinExistence type="predicted"/>
<organism evidence="2 3">
    <name type="scientific">Flavobacterium arundinis</name>
    <dbReference type="NCBI Taxonomy" id="3139143"/>
    <lineage>
        <taxon>Bacteria</taxon>
        <taxon>Pseudomonadati</taxon>
        <taxon>Bacteroidota</taxon>
        <taxon>Flavobacteriia</taxon>
        <taxon>Flavobacteriales</taxon>
        <taxon>Flavobacteriaceae</taxon>
        <taxon>Flavobacterium</taxon>
    </lineage>
</organism>
<name>A0ABU9HY16_9FLAO</name>
<dbReference type="Pfam" id="PF13585">
    <property type="entry name" value="CHU_C"/>
    <property type="match status" value="1"/>
</dbReference>